<name>A0A6N9VHG0_STRMI</name>
<dbReference type="RefSeq" id="WP_164358898.1">
    <property type="nucleotide sequence ID" value="NZ_JAAGME010001487.1"/>
</dbReference>
<evidence type="ECO:0000313" key="2">
    <source>
        <dbReference type="Proteomes" id="UP000471648"/>
    </source>
</evidence>
<evidence type="ECO:0000313" key="1">
    <source>
        <dbReference type="EMBL" id="NEB72143.1"/>
    </source>
</evidence>
<comment type="caution">
    <text evidence="1">The sequence shown here is derived from an EMBL/GenBank/DDBJ whole genome shotgun (WGS) entry which is preliminary data.</text>
</comment>
<dbReference type="AlphaFoldDB" id="A0A6N9VHG0"/>
<organism evidence="1 2">
    <name type="scientific">Streptomyces microflavus</name>
    <name type="common">Streptomyces lipmanii</name>
    <dbReference type="NCBI Taxonomy" id="1919"/>
    <lineage>
        <taxon>Bacteria</taxon>
        <taxon>Bacillati</taxon>
        <taxon>Actinomycetota</taxon>
        <taxon>Actinomycetes</taxon>
        <taxon>Kitasatosporales</taxon>
        <taxon>Streptomycetaceae</taxon>
        <taxon>Streptomyces</taxon>
    </lineage>
</organism>
<reference evidence="1 2" key="1">
    <citation type="submission" date="2020-01" db="EMBL/GenBank/DDBJ databases">
        <title>Insect and environment-associated Actinomycetes.</title>
        <authorList>
            <person name="Currrie C."/>
            <person name="Chevrette M."/>
            <person name="Carlson C."/>
            <person name="Stubbendieck R."/>
            <person name="Wendt-Pienkowski E."/>
        </authorList>
    </citation>
    <scope>NUCLEOTIDE SEQUENCE [LARGE SCALE GENOMIC DNA]</scope>
    <source>
        <strain evidence="1 2">SID14438</strain>
    </source>
</reference>
<proteinExistence type="predicted"/>
<sequence>MRAPPWSILVTTSGQGRLLATTAAGQLHSYKITGGSWKRNDLKESEFVQYIRAGKHATGASALDARAISLRE</sequence>
<dbReference type="EMBL" id="JAAGME010001487">
    <property type="protein sequence ID" value="NEB72143.1"/>
    <property type="molecule type" value="Genomic_DNA"/>
</dbReference>
<gene>
    <name evidence="1" type="ORF">G3I39_34490</name>
</gene>
<dbReference type="Proteomes" id="UP000471648">
    <property type="component" value="Unassembled WGS sequence"/>
</dbReference>
<accession>A0A6N9VHG0</accession>
<protein>
    <submittedName>
        <fullName evidence="1">Uncharacterized protein</fullName>
    </submittedName>
</protein>